<organism evidence="2 3">
    <name type="scientific">Evansella tamaricis</name>
    <dbReference type="NCBI Taxonomy" id="2069301"/>
    <lineage>
        <taxon>Bacteria</taxon>
        <taxon>Bacillati</taxon>
        <taxon>Bacillota</taxon>
        <taxon>Bacilli</taxon>
        <taxon>Bacillales</taxon>
        <taxon>Bacillaceae</taxon>
        <taxon>Evansella</taxon>
    </lineage>
</organism>
<feature type="transmembrane region" description="Helical" evidence="1">
    <location>
        <begin position="283"/>
        <end position="303"/>
    </location>
</feature>
<keyword evidence="1" id="KW-1133">Transmembrane helix</keyword>
<gene>
    <name evidence="2" type="ORF">KS419_07250</name>
</gene>
<comment type="caution">
    <text evidence="2">The sequence shown here is derived from an EMBL/GenBank/DDBJ whole genome shotgun (WGS) entry which is preliminary data.</text>
</comment>
<evidence type="ECO:0000256" key="1">
    <source>
        <dbReference type="SAM" id="Phobius"/>
    </source>
</evidence>
<keyword evidence="1" id="KW-0812">Transmembrane</keyword>
<feature type="transmembrane region" description="Helical" evidence="1">
    <location>
        <begin position="239"/>
        <end position="263"/>
    </location>
</feature>
<dbReference type="Proteomes" id="UP000784880">
    <property type="component" value="Unassembled WGS sequence"/>
</dbReference>
<protein>
    <submittedName>
        <fullName evidence="2">DUF4173 domain-containing protein</fullName>
    </submittedName>
</protein>
<feature type="transmembrane region" description="Helical" evidence="1">
    <location>
        <begin position="60"/>
        <end position="77"/>
    </location>
</feature>
<accession>A0ABS6JCX5</accession>
<feature type="transmembrane region" description="Helical" evidence="1">
    <location>
        <begin position="377"/>
        <end position="399"/>
    </location>
</feature>
<name>A0ABS6JCX5_9BACI</name>
<dbReference type="RefSeq" id="WP_217065459.1">
    <property type="nucleotide sequence ID" value="NZ_JAHQCS010000076.1"/>
</dbReference>
<dbReference type="InterPro" id="IPR025291">
    <property type="entry name" value="DUF4153"/>
</dbReference>
<dbReference type="Pfam" id="PF13687">
    <property type="entry name" value="DUF4153"/>
    <property type="match status" value="1"/>
</dbReference>
<evidence type="ECO:0000313" key="3">
    <source>
        <dbReference type="Proteomes" id="UP000784880"/>
    </source>
</evidence>
<feature type="transmembrane region" description="Helical" evidence="1">
    <location>
        <begin position="30"/>
        <end position="48"/>
    </location>
</feature>
<feature type="transmembrane region" description="Helical" evidence="1">
    <location>
        <begin position="347"/>
        <end position="365"/>
    </location>
</feature>
<feature type="transmembrane region" description="Helical" evidence="1">
    <location>
        <begin position="83"/>
        <end position="101"/>
    </location>
</feature>
<dbReference type="EMBL" id="JAHQCS010000076">
    <property type="protein sequence ID" value="MBU9711527.1"/>
    <property type="molecule type" value="Genomic_DNA"/>
</dbReference>
<sequence length="477" mass="55542">MNFKKETLFTALCLVLAIFADYSLFSGPVGISYSVFLAVFYTFFFTSFRRTTFHHKQISGLVFFSILALTLAFAIYSNSLFNGLNFLLVPILVFVHIVLLTNSSPIKWYRSEFIMILFEKVGQMMKCSVVMFTYQSRKIKRRMTDSTYQTGKRIGLGVLLSMPLLFVVTVLLSSADQEFARILMLIPEKLFSLELDIVWTAVKVILLTVGFICFFKVIKKKSEVESYEFYGKKDREWDGIVLSTILLFINLVYLLFVAVQFQYFFSGSLQEGFSYAEYARRGFFELVLVTMINYIILLCTLTFHRQKSRLINGLLTFLITFSVIMLSSAFMRLMLYEKAYGFTTSRILAHAFMIYLFVAFAFTLVKVWAPQLSLARFYILFSILFYVGLNMINIDLIIVTNNIERYEQTEKLDVEYLTNLSYSAIPPLVELHHRDPEIQELEDMLLMKKKYLSEEEGRWQSFNVSRERAKTALEKLE</sequence>
<feature type="transmembrane region" description="Helical" evidence="1">
    <location>
        <begin position="154"/>
        <end position="175"/>
    </location>
</feature>
<keyword evidence="1" id="KW-0472">Membrane</keyword>
<feature type="transmembrane region" description="Helical" evidence="1">
    <location>
        <begin position="197"/>
        <end position="218"/>
    </location>
</feature>
<evidence type="ECO:0000313" key="2">
    <source>
        <dbReference type="EMBL" id="MBU9711527.1"/>
    </source>
</evidence>
<reference evidence="2 3" key="1">
    <citation type="submission" date="2021-06" db="EMBL/GenBank/DDBJ databases">
        <title>Bacillus sp. RD4P76, an endophyte from a halophyte.</title>
        <authorList>
            <person name="Sun J.-Q."/>
        </authorList>
    </citation>
    <scope>NUCLEOTIDE SEQUENCE [LARGE SCALE GENOMIC DNA]</scope>
    <source>
        <strain evidence="2 3">CGMCC 1.15917</strain>
    </source>
</reference>
<keyword evidence="3" id="KW-1185">Reference proteome</keyword>
<feature type="transmembrane region" description="Helical" evidence="1">
    <location>
        <begin position="315"/>
        <end position="335"/>
    </location>
</feature>
<proteinExistence type="predicted"/>